<dbReference type="PANTHER" id="PTHR30327">
    <property type="entry name" value="UNCHARACTERIZED PROTEIN YQGE"/>
    <property type="match status" value="1"/>
</dbReference>
<dbReference type="PANTHER" id="PTHR30327:SF1">
    <property type="entry name" value="UPF0301 PROTEIN YQGE"/>
    <property type="match status" value="1"/>
</dbReference>
<evidence type="ECO:0000313" key="4">
    <source>
        <dbReference type="Proteomes" id="UP000231701"/>
    </source>
</evidence>
<dbReference type="KEGG" id="maes:Ga0123461_2148"/>
<dbReference type="HAMAP" id="MF_00758">
    <property type="entry name" value="UPF0301"/>
    <property type="match status" value="1"/>
</dbReference>
<dbReference type="Gene3D" id="3.40.1740.10">
    <property type="entry name" value="VC0467-like"/>
    <property type="match status" value="1"/>
</dbReference>
<evidence type="ECO:0000256" key="1">
    <source>
        <dbReference type="ARBA" id="ARBA00009600"/>
    </source>
</evidence>
<reference evidence="3 4" key="1">
    <citation type="submission" date="2016-12" db="EMBL/GenBank/DDBJ databases">
        <title>Isolation and genomic insights into novel planktonic Zetaproteobacteria from stratified waters of the Chesapeake Bay.</title>
        <authorList>
            <person name="McAllister S.M."/>
            <person name="Kato S."/>
            <person name="Chan C.S."/>
            <person name="Chiu B.K."/>
            <person name="Field E.K."/>
        </authorList>
    </citation>
    <scope>NUCLEOTIDE SEQUENCE [LARGE SCALE GENOMIC DNA]</scope>
    <source>
        <strain evidence="3 4">CP-5</strain>
    </source>
</reference>
<evidence type="ECO:0000313" key="3">
    <source>
        <dbReference type="EMBL" id="ATX80554.1"/>
    </source>
</evidence>
<protein>
    <recommendedName>
        <fullName evidence="2">UPF0301 protein Ga0123461_2148</fullName>
    </recommendedName>
</protein>
<sequence length="194" mass="21466">MQINELAGQLLLATPSLHDPSFADTVVLVCHHDGEGGMGLIINRPQQITVPDVLEDLGIEIEGETPSNAAEEAGIQHVFEGGPVDSFRGFVLHDSWHIYESTMQISEELNLTSSRDVLEELARGEGPEHYMLILGYAGWGAGQLEQELTDNDWLIAPSSRHIVFQEPPEQRWAFGARCMGIDRREQLSDQIGHA</sequence>
<evidence type="ECO:0000256" key="2">
    <source>
        <dbReference type="HAMAP-Rule" id="MF_00758"/>
    </source>
</evidence>
<dbReference type="GO" id="GO:0005829">
    <property type="term" value="C:cytosol"/>
    <property type="evidence" value="ECO:0007669"/>
    <property type="project" value="TreeGrafter"/>
</dbReference>
<dbReference type="Proteomes" id="UP000231701">
    <property type="component" value="Chromosome"/>
</dbReference>
<gene>
    <name evidence="3" type="ORF">Ga0123461_2148</name>
</gene>
<name>A0A2K8L6G6_MARES</name>
<accession>A0A2K8L6G6</accession>
<dbReference type="RefSeq" id="WP_100278307.1">
    <property type="nucleotide sequence ID" value="NZ_CP018799.1"/>
</dbReference>
<dbReference type="SUPFAM" id="SSF143456">
    <property type="entry name" value="VC0467-like"/>
    <property type="match status" value="1"/>
</dbReference>
<dbReference type="OrthoDB" id="9807486at2"/>
<dbReference type="InterPro" id="IPR003774">
    <property type="entry name" value="AlgH-like"/>
</dbReference>
<comment type="similarity">
    <text evidence="1 2">Belongs to the UPF0301 (AlgH) family.</text>
</comment>
<dbReference type="Pfam" id="PF02622">
    <property type="entry name" value="DUF179"/>
    <property type="match status" value="1"/>
</dbReference>
<keyword evidence="4" id="KW-1185">Reference proteome</keyword>
<dbReference type="EMBL" id="CP018799">
    <property type="protein sequence ID" value="ATX80554.1"/>
    <property type="molecule type" value="Genomic_DNA"/>
</dbReference>
<proteinExistence type="inferred from homology"/>
<dbReference type="AlphaFoldDB" id="A0A2K8L6G6"/>
<dbReference type="NCBIfam" id="NF001266">
    <property type="entry name" value="PRK00228.1-1"/>
    <property type="match status" value="1"/>
</dbReference>
<organism evidence="3 4">
    <name type="scientific">Mariprofundus aestuarium</name>
    <dbReference type="NCBI Taxonomy" id="1921086"/>
    <lineage>
        <taxon>Bacteria</taxon>
        <taxon>Pseudomonadati</taxon>
        <taxon>Pseudomonadota</taxon>
        <taxon>Candidatius Mariprofundia</taxon>
        <taxon>Mariprofundales</taxon>
        <taxon>Mariprofundaceae</taxon>
        <taxon>Mariprofundus</taxon>
    </lineage>
</organism>